<dbReference type="InterPro" id="IPR017853">
    <property type="entry name" value="GH"/>
</dbReference>
<dbReference type="Gene3D" id="3.20.20.80">
    <property type="entry name" value="Glycosidases"/>
    <property type="match status" value="1"/>
</dbReference>
<sequence>MAGLLALSATSQELLATPVERHGQLRVQGTQILDQHDQPVQLRGMSLFWSQWGGAFFNPDVVDTLVDDWGVTLIRVPLAVHRGGYMEHPEREKAKVMTVVDAAIARGVYVIVDWHAHEPEPEAAAAFFADLAQTHGHHPHLIYETWNEPLNTHGWAKVVKPYHERVVAAIREHDPDNLIVLGTPTWSQDVDVAAADPVAGTNLAYTLHFYAGSHGQALIDKARRAMEQGAALFVSEWGTSMANGGDGVFLDESRTWLDFLDEHQLSWANWSLFDKDESSCALRPGSSPRGPWPEDRLTASGRFVREQLQK</sequence>
<name>A0A7X0H9Y6_9BACT</name>
<accession>A0A7X0H9Y6</accession>
<comment type="similarity">
    <text evidence="3">Belongs to the glycosyl hydrolase 5 (cellulase A) family.</text>
</comment>
<dbReference type="PANTHER" id="PTHR34142:SF1">
    <property type="entry name" value="GLYCOSIDE HYDROLASE FAMILY 5 DOMAIN-CONTAINING PROTEIN"/>
    <property type="match status" value="1"/>
</dbReference>
<dbReference type="GO" id="GO:0000272">
    <property type="term" value="P:polysaccharide catabolic process"/>
    <property type="evidence" value="ECO:0007669"/>
    <property type="project" value="InterPro"/>
</dbReference>
<evidence type="ECO:0000313" key="5">
    <source>
        <dbReference type="EMBL" id="MBB6430494.1"/>
    </source>
</evidence>
<dbReference type="GO" id="GO:0008810">
    <property type="term" value="F:cellulase activity"/>
    <property type="evidence" value="ECO:0007669"/>
    <property type="project" value="UniProtKB-EC"/>
</dbReference>
<dbReference type="EMBL" id="JACHGY010000001">
    <property type="protein sequence ID" value="MBB6430494.1"/>
    <property type="molecule type" value="Genomic_DNA"/>
</dbReference>
<dbReference type="AlphaFoldDB" id="A0A7X0H9Y6"/>
<dbReference type="RefSeq" id="WP_221435503.1">
    <property type="nucleotide sequence ID" value="NZ_JACHGY010000001.1"/>
</dbReference>
<evidence type="ECO:0000259" key="4">
    <source>
        <dbReference type="Pfam" id="PF00150"/>
    </source>
</evidence>
<feature type="domain" description="Glycoside hydrolase family 5" evidence="4">
    <location>
        <begin position="33"/>
        <end position="275"/>
    </location>
</feature>
<dbReference type="Proteomes" id="UP000541810">
    <property type="component" value="Unassembled WGS sequence"/>
</dbReference>
<protein>
    <submittedName>
        <fullName evidence="5">Endoglucanase</fullName>
        <ecNumber evidence="5">3.2.1.4</ecNumber>
    </submittedName>
</protein>
<gene>
    <name evidence="5" type="ORF">HNQ40_002300</name>
</gene>
<organism evidence="5 6">
    <name type="scientific">Algisphaera agarilytica</name>
    <dbReference type="NCBI Taxonomy" id="1385975"/>
    <lineage>
        <taxon>Bacteria</taxon>
        <taxon>Pseudomonadati</taxon>
        <taxon>Planctomycetota</taxon>
        <taxon>Phycisphaerae</taxon>
        <taxon>Phycisphaerales</taxon>
        <taxon>Phycisphaeraceae</taxon>
        <taxon>Algisphaera</taxon>
    </lineage>
</organism>
<dbReference type="InterPro" id="IPR001547">
    <property type="entry name" value="Glyco_hydro_5"/>
</dbReference>
<keyword evidence="6" id="KW-1185">Reference proteome</keyword>
<dbReference type="PANTHER" id="PTHR34142">
    <property type="entry name" value="ENDO-BETA-1,4-GLUCANASE A"/>
    <property type="match status" value="1"/>
</dbReference>
<evidence type="ECO:0000256" key="1">
    <source>
        <dbReference type="ARBA" id="ARBA00022801"/>
    </source>
</evidence>
<dbReference type="InterPro" id="IPR018087">
    <property type="entry name" value="Glyco_hydro_5_CS"/>
</dbReference>
<dbReference type="SUPFAM" id="SSF51445">
    <property type="entry name" value="(Trans)glycosidases"/>
    <property type="match status" value="1"/>
</dbReference>
<reference evidence="5 6" key="1">
    <citation type="submission" date="2020-08" db="EMBL/GenBank/DDBJ databases">
        <title>Genomic Encyclopedia of Type Strains, Phase IV (KMG-IV): sequencing the most valuable type-strain genomes for metagenomic binning, comparative biology and taxonomic classification.</title>
        <authorList>
            <person name="Goeker M."/>
        </authorList>
    </citation>
    <scope>NUCLEOTIDE SEQUENCE [LARGE SCALE GENOMIC DNA]</scope>
    <source>
        <strain evidence="5 6">DSM 103725</strain>
    </source>
</reference>
<proteinExistence type="inferred from homology"/>
<keyword evidence="1 3" id="KW-0378">Hydrolase</keyword>
<dbReference type="PROSITE" id="PS00659">
    <property type="entry name" value="GLYCOSYL_HYDROL_F5"/>
    <property type="match status" value="1"/>
</dbReference>
<evidence type="ECO:0000313" key="6">
    <source>
        <dbReference type="Proteomes" id="UP000541810"/>
    </source>
</evidence>
<dbReference type="EC" id="3.2.1.4" evidence="5"/>
<dbReference type="Pfam" id="PF00150">
    <property type="entry name" value="Cellulase"/>
    <property type="match status" value="1"/>
</dbReference>
<keyword evidence="2 3" id="KW-0326">Glycosidase</keyword>
<comment type="caution">
    <text evidence="5">The sequence shown here is derived from an EMBL/GenBank/DDBJ whole genome shotgun (WGS) entry which is preliminary data.</text>
</comment>
<evidence type="ECO:0000256" key="3">
    <source>
        <dbReference type="RuleBase" id="RU361153"/>
    </source>
</evidence>
<evidence type="ECO:0000256" key="2">
    <source>
        <dbReference type="ARBA" id="ARBA00023295"/>
    </source>
</evidence>